<evidence type="ECO:0000313" key="2">
    <source>
        <dbReference type="Proteomes" id="UP000298652"/>
    </source>
</evidence>
<dbReference type="Gramene" id="TKW00957">
    <property type="protein sequence ID" value="TKW00957"/>
    <property type="gene ID" value="SEVIR_8G147100v2"/>
</dbReference>
<evidence type="ECO:0000313" key="1">
    <source>
        <dbReference type="EMBL" id="TKW00957.1"/>
    </source>
</evidence>
<dbReference type="Proteomes" id="UP000298652">
    <property type="component" value="Chromosome 8"/>
</dbReference>
<name>A0A4U6TTH3_SETVI</name>
<reference evidence="1" key="1">
    <citation type="submission" date="2019-03" db="EMBL/GenBank/DDBJ databases">
        <title>WGS assembly of Setaria viridis.</title>
        <authorList>
            <person name="Huang P."/>
            <person name="Jenkins J."/>
            <person name="Grimwood J."/>
            <person name="Barry K."/>
            <person name="Healey A."/>
            <person name="Mamidi S."/>
            <person name="Sreedasyam A."/>
            <person name="Shu S."/>
            <person name="Feldman M."/>
            <person name="Wu J."/>
            <person name="Yu Y."/>
            <person name="Chen C."/>
            <person name="Johnson J."/>
            <person name="Rokhsar D."/>
            <person name="Baxter I."/>
            <person name="Schmutz J."/>
            <person name="Brutnell T."/>
            <person name="Kellogg E."/>
        </authorList>
    </citation>
    <scope>NUCLEOTIDE SEQUENCE [LARGE SCALE GENOMIC DNA]</scope>
</reference>
<organism evidence="1 2">
    <name type="scientific">Setaria viridis</name>
    <name type="common">Green bristlegrass</name>
    <name type="synonym">Setaria italica subsp. viridis</name>
    <dbReference type="NCBI Taxonomy" id="4556"/>
    <lineage>
        <taxon>Eukaryota</taxon>
        <taxon>Viridiplantae</taxon>
        <taxon>Streptophyta</taxon>
        <taxon>Embryophyta</taxon>
        <taxon>Tracheophyta</taxon>
        <taxon>Spermatophyta</taxon>
        <taxon>Magnoliopsida</taxon>
        <taxon>Liliopsida</taxon>
        <taxon>Poales</taxon>
        <taxon>Poaceae</taxon>
        <taxon>PACMAD clade</taxon>
        <taxon>Panicoideae</taxon>
        <taxon>Panicodae</taxon>
        <taxon>Paniceae</taxon>
        <taxon>Cenchrinae</taxon>
        <taxon>Setaria</taxon>
    </lineage>
</organism>
<dbReference type="AlphaFoldDB" id="A0A4U6TTH3"/>
<proteinExistence type="predicted"/>
<sequence>MERHPIRSLANIQSSTGGGPREAHVILIEHLREAPDVHAALMKAKAKHHWTVKNPGQVAAARDMELALGRMAGALAAIRGGGDDLGSAVDDLEGYAKEFASQRVFGTERTRGAVAGPALEVVRCARAVLANFENLNDLVVDPLNDLVVDRLNDLVDAAAGEVQRARELRVRLDPVQAPLTVKSIKEIAELAPSDEDTPPQPEEEAWCVGPVVVVTGLEHMHEASDLYFALLRNRDAKGWQVLGAENVRQINELDSYLQCLWGNLKKLRRSEILSDAVARGVVLDELEKHAYALFEVASTLPALRGDPTTMSGACEVPGQIHNLVQQARAQPIDTSIVRQLAGMAVRTIELMRGDSVVFCTDNVLPDFVL</sequence>
<keyword evidence="2" id="KW-1185">Reference proteome</keyword>
<protein>
    <submittedName>
        <fullName evidence="1">Uncharacterized protein</fullName>
    </submittedName>
</protein>
<gene>
    <name evidence="1" type="ORF">SEVIR_8G147100v2</name>
</gene>
<dbReference type="EMBL" id="CM016559">
    <property type="protein sequence ID" value="TKW00957.1"/>
    <property type="molecule type" value="Genomic_DNA"/>
</dbReference>
<accession>A0A4U6TTH3</accession>